<feature type="transmembrane region" description="Helical" evidence="1">
    <location>
        <begin position="51"/>
        <end position="67"/>
    </location>
</feature>
<feature type="transmembrane region" description="Helical" evidence="1">
    <location>
        <begin position="12"/>
        <end position="31"/>
    </location>
</feature>
<keyword evidence="1" id="KW-1133">Transmembrane helix</keyword>
<reference evidence="2 3" key="1">
    <citation type="submission" date="2015-05" db="EMBL/GenBank/DDBJ databases">
        <title>Genome sequence of Mycobacterium haemophilum.</title>
        <authorList>
            <person name="Greninger A.L."/>
            <person name="Cunningham G."/>
            <person name="Miller S."/>
        </authorList>
    </citation>
    <scope>NUCLEOTIDE SEQUENCE [LARGE SCALE GENOMIC DNA]</scope>
    <source>
        <strain evidence="3">UC1</strain>
    </source>
</reference>
<dbReference type="AlphaFoldDB" id="A0A0I9U9W2"/>
<evidence type="ECO:0000313" key="3">
    <source>
        <dbReference type="Proteomes" id="UP000036334"/>
    </source>
</evidence>
<dbReference type="STRING" id="1202450.B586_16895"/>
<proteinExistence type="predicted"/>
<gene>
    <name evidence="2" type="ORF">ABH38_01450</name>
</gene>
<keyword evidence="1" id="KW-0472">Membrane</keyword>
<sequence>MSSTPQSQARTYMFARVLGPYLVIVTATAMARTSQMRTLLADFGTTSVWPWVTGAFVLLSGLVVVALHQYWRGAAAVIVSVLGWLTTLKGLFLLAIPRTYISAANSALDVSVWWWTSFAVAALAGLYLTYVGWVTTPSRPTSQTATSTPDLPRAA</sequence>
<dbReference type="Proteomes" id="UP000036334">
    <property type="component" value="Unassembled WGS sequence"/>
</dbReference>
<dbReference type="OrthoDB" id="4737921at2"/>
<keyword evidence="3" id="KW-1185">Reference proteome</keyword>
<feature type="transmembrane region" description="Helical" evidence="1">
    <location>
        <begin position="112"/>
        <end position="133"/>
    </location>
</feature>
<name>A0A0I9U9W2_9MYCO</name>
<keyword evidence="1" id="KW-0812">Transmembrane</keyword>
<dbReference type="PATRIC" id="fig|29311.18.peg.316"/>
<feature type="transmembrane region" description="Helical" evidence="1">
    <location>
        <begin position="74"/>
        <end position="96"/>
    </location>
</feature>
<dbReference type="EMBL" id="LDPR01000001">
    <property type="protein sequence ID" value="KLO39051.1"/>
    <property type="molecule type" value="Genomic_DNA"/>
</dbReference>
<organism evidence="2 3">
    <name type="scientific">Mycobacterium haemophilum</name>
    <dbReference type="NCBI Taxonomy" id="29311"/>
    <lineage>
        <taxon>Bacteria</taxon>
        <taxon>Bacillati</taxon>
        <taxon>Actinomycetota</taxon>
        <taxon>Actinomycetes</taxon>
        <taxon>Mycobacteriales</taxon>
        <taxon>Mycobacteriaceae</taxon>
        <taxon>Mycobacterium</taxon>
    </lineage>
</organism>
<evidence type="ECO:0000256" key="1">
    <source>
        <dbReference type="SAM" id="Phobius"/>
    </source>
</evidence>
<accession>A0A0I9U9W2</accession>
<dbReference type="RefSeq" id="WP_047313247.1">
    <property type="nucleotide sequence ID" value="NZ_LDPQ01000001.1"/>
</dbReference>
<comment type="caution">
    <text evidence="2">The sequence shown here is derived from an EMBL/GenBank/DDBJ whole genome shotgun (WGS) entry which is preliminary data.</text>
</comment>
<protein>
    <submittedName>
        <fullName evidence="2">Membrane protein</fullName>
    </submittedName>
</protein>
<evidence type="ECO:0000313" key="2">
    <source>
        <dbReference type="EMBL" id="KLO39051.1"/>
    </source>
</evidence>